<organism evidence="3 4">
    <name type="scientific">Persephonella marina (strain DSM 14350 / EX-H1)</name>
    <dbReference type="NCBI Taxonomy" id="123214"/>
    <lineage>
        <taxon>Bacteria</taxon>
        <taxon>Pseudomonadati</taxon>
        <taxon>Aquificota</taxon>
        <taxon>Aquificia</taxon>
        <taxon>Aquificales</taxon>
        <taxon>Hydrogenothermaceae</taxon>
        <taxon>Persephonella</taxon>
    </lineage>
</organism>
<protein>
    <recommendedName>
        <fullName evidence="5">Periplasmic heavy metal sensor</fullName>
    </recommendedName>
</protein>
<feature type="coiled-coil region" evidence="1">
    <location>
        <begin position="83"/>
        <end position="110"/>
    </location>
</feature>
<feature type="chain" id="PRO_5002902266" description="Periplasmic heavy metal sensor" evidence="2">
    <location>
        <begin position="20"/>
        <end position="163"/>
    </location>
</feature>
<keyword evidence="4" id="KW-1185">Reference proteome</keyword>
<dbReference type="HOGENOM" id="CLU_1625518_0_0_0"/>
<keyword evidence="1" id="KW-0175">Coiled coil</keyword>
<gene>
    <name evidence="3" type="ordered locus">PERMA_0683</name>
</gene>
<dbReference type="STRING" id="123214.PERMA_0683"/>
<dbReference type="EMBL" id="CP001230">
    <property type="protein sequence ID" value="ACO04019.1"/>
    <property type="molecule type" value="Genomic_DNA"/>
</dbReference>
<accession>C0QP75</accession>
<evidence type="ECO:0000256" key="2">
    <source>
        <dbReference type="SAM" id="SignalP"/>
    </source>
</evidence>
<evidence type="ECO:0000256" key="1">
    <source>
        <dbReference type="SAM" id="Coils"/>
    </source>
</evidence>
<name>C0QP75_PERMH</name>
<dbReference type="KEGG" id="pmx:PERMA_0683"/>
<sequence>MKKLIIISAIFLTVGISFGQNQENVESQEEETPVTEYQLPSEDDSYMNRYFLVERFNFLPVIRDKAEEIGITIEQMEEIKKFYRDYYNLMVEKANEIKEKEDELKKLVLEGGDAKRIKQLIVDIAKLKAELTIYNIKEVRAIQNALTESQWKKVLELAESKVF</sequence>
<dbReference type="Gene3D" id="1.20.120.1490">
    <property type="match status" value="1"/>
</dbReference>
<evidence type="ECO:0008006" key="5">
    <source>
        <dbReference type="Google" id="ProtNLM"/>
    </source>
</evidence>
<dbReference type="PaxDb" id="123214-PERMA_0683"/>
<evidence type="ECO:0000313" key="3">
    <source>
        <dbReference type="EMBL" id="ACO04019.1"/>
    </source>
</evidence>
<dbReference type="OrthoDB" id="14513at2"/>
<dbReference type="Proteomes" id="UP000001366">
    <property type="component" value="Chromosome"/>
</dbReference>
<reference evidence="3 4" key="1">
    <citation type="journal article" date="2009" name="J. Bacteriol.">
        <title>Complete and draft genome sequences of six members of the Aquificales.</title>
        <authorList>
            <person name="Reysenbach A.L."/>
            <person name="Hamamura N."/>
            <person name="Podar M."/>
            <person name="Griffiths E."/>
            <person name="Ferreira S."/>
            <person name="Hochstein R."/>
            <person name="Heidelberg J."/>
            <person name="Johnson J."/>
            <person name="Mead D."/>
            <person name="Pohorille A."/>
            <person name="Sarmiento M."/>
            <person name="Schweighofer K."/>
            <person name="Seshadri R."/>
            <person name="Voytek M.A."/>
        </authorList>
    </citation>
    <scope>NUCLEOTIDE SEQUENCE [LARGE SCALE GENOMIC DNA]</scope>
    <source>
        <strain evidence="4">DSM 14350 / EX-H1</strain>
    </source>
</reference>
<evidence type="ECO:0000313" key="4">
    <source>
        <dbReference type="Proteomes" id="UP000001366"/>
    </source>
</evidence>
<feature type="signal peptide" evidence="2">
    <location>
        <begin position="1"/>
        <end position="19"/>
    </location>
</feature>
<dbReference type="RefSeq" id="WP_012676257.1">
    <property type="nucleotide sequence ID" value="NC_012440.1"/>
</dbReference>
<proteinExistence type="predicted"/>
<dbReference type="AlphaFoldDB" id="C0QP75"/>
<keyword evidence="2" id="KW-0732">Signal</keyword>